<gene>
    <name evidence="1" type="ORF">KFK09_011337</name>
</gene>
<dbReference type="EMBL" id="JAGYWB010000009">
    <property type="protein sequence ID" value="KAI0510728.1"/>
    <property type="molecule type" value="Genomic_DNA"/>
</dbReference>
<evidence type="ECO:0000313" key="2">
    <source>
        <dbReference type="Proteomes" id="UP000829196"/>
    </source>
</evidence>
<organism evidence="1 2">
    <name type="scientific">Dendrobium nobile</name>
    <name type="common">Orchid</name>
    <dbReference type="NCBI Taxonomy" id="94219"/>
    <lineage>
        <taxon>Eukaryota</taxon>
        <taxon>Viridiplantae</taxon>
        <taxon>Streptophyta</taxon>
        <taxon>Embryophyta</taxon>
        <taxon>Tracheophyta</taxon>
        <taxon>Spermatophyta</taxon>
        <taxon>Magnoliopsida</taxon>
        <taxon>Liliopsida</taxon>
        <taxon>Asparagales</taxon>
        <taxon>Orchidaceae</taxon>
        <taxon>Epidendroideae</taxon>
        <taxon>Malaxideae</taxon>
        <taxon>Dendrobiinae</taxon>
        <taxon>Dendrobium</taxon>
    </lineage>
</organism>
<dbReference type="PANTHER" id="PTHR34206:SF1">
    <property type="entry name" value="OS10G0390701 PROTEIN"/>
    <property type="match status" value="1"/>
</dbReference>
<reference evidence="1" key="1">
    <citation type="journal article" date="2022" name="Front. Genet.">
        <title>Chromosome-Scale Assembly of the Dendrobium nobile Genome Provides Insights Into the Molecular Mechanism of the Biosynthesis of the Medicinal Active Ingredient of Dendrobium.</title>
        <authorList>
            <person name="Xu Q."/>
            <person name="Niu S.-C."/>
            <person name="Li K.-L."/>
            <person name="Zheng P.-J."/>
            <person name="Zhang X.-J."/>
            <person name="Jia Y."/>
            <person name="Liu Y."/>
            <person name="Niu Y.-X."/>
            <person name="Yu L.-H."/>
            <person name="Chen D.-F."/>
            <person name="Zhang G.-Q."/>
        </authorList>
    </citation>
    <scope>NUCLEOTIDE SEQUENCE</scope>
    <source>
        <tissue evidence="1">Leaf</tissue>
    </source>
</reference>
<dbReference type="Proteomes" id="UP000829196">
    <property type="component" value="Unassembled WGS sequence"/>
</dbReference>
<sequence>MAIRFSFSNTFFPVNGKNSLVSLRTTVICNCNLKIEASSSHGERFSLGKQVFEDREIGVKCYRDEKGELVCEGYDEGPRFTVRPSECIELQRQARRYNLLKRRLNSSEFKN</sequence>
<evidence type="ECO:0000313" key="1">
    <source>
        <dbReference type="EMBL" id="KAI0510728.1"/>
    </source>
</evidence>
<dbReference type="PANTHER" id="PTHR34206">
    <property type="entry name" value="OS06G0193300 PROTEIN"/>
    <property type="match status" value="1"/>
</dbReference>
<name>A0A8T3BHZ8_DENNO</name>
<protein>
    <submittedName>
        <fullName evidence="1">Uncharacterized protein</fullName>
    </submittedName>
</protein>
<accession>A0A8T3BHZ8</accession>
<dbReference type="AlphaFoldDB" id="A0A8T3BHZ8"/>
<dbReference type="OrthoDB" id="581210at2759"/>
<proteinExistence type="predicted"/>
<keyword evidence="2" id="KW-1185">Reference proteome</keyword>
<comment type="caution">
    <text evidence="1">The sequence shown here is derived from an EMBL/GenBank/DDBJ whole genome shotgun (WGS) entry which is preliminary data.</text>
</comment>